<evidence type="ECO:0000256" key="1">
    <source>
        <dbReference type="ARBA" id="ARBA00022527"/>
    </source>
</evidence>
<reference evidence="4" key="1">
    <citation type="submission" date="2021-03" db="EMBL/GenBank/DDBJ databases">
        <title>Whole genome shotgun sequence of Actinoplanes auranticolor NBRC 12245.</title>
        <authorList>
            <person name="Komaki H."/>
            <person name="Tamura T."/>
        </authorList>
    </citation>
    <scope>NUCLEOTIDE SEQUENCE</scope>
    <source>
        <strain evidence="4">NBRC 12245</strain>
    </source>
</reference>
<gene>
    <name evidence="4" type="ORF">Aau02nite_08380</name>
</gene>
<dbReference type="InterPro" id="IPR003594">
    <property type="entry name" value="HATPase_dom"/>
</dbReference>
<protein>
    <recommendedName>
        <fullName evidence="3">Histidine kinase/HSP90-like ATPase domain-containing protein</fullName>
    </recommendedName>
</protein>
<proteinExistence type="predicted"/>
<dbReference type="PANTHER" id="PTHR35526">
    <property type="entry name" value="ANTI-SIGMA-F FACTOR RSBW-RELATED"/>
    <property type="match status" value="1"/>
</dbReference>
<dbReference type="GO" id="GO:0004674">
    <property type="term" value="F:protein serine/threonine kinase activity"/>
    <property type="evidence" value="ECO:0007669"/>
    <property type="project" value="UniProtKB-KW"/>
</dbReference>
<keyword evidence="5" id="KW-1185">Reference proteome</keyword>
<dbReference type="RefSeq" id="WP_212986955.1">
    <property type="nucleotide sequence ID" value="NZ_BAABEA010000051.1"/>
</dbReference>
<feature type="compositionally biased region" description="Pro residues" evidence="2">
    <location>
        <begin position="1"/>
        <end position="10"/>
    </location>
</feature>
<dbReference type="EMBL" id="BOQL01000006">
    <property type="protein sequence ID" value="GIM64101.1"/>
    <property type="molecule type" value="Genomic_DNA"/>
</dbReference>
<accession>A0A919S6P8</accession>
<dbReference type="Proteomes" id="UP000681340">
    <property type="component" value="Unassembled WGS sequence"/>
</dbReference>
<evidence type="ECO:0000313" key="4">
    <source>
        <dbReference type="EMBL" id="GIM64101.1"/>
    </source>
</evidence>
<dbReference type="SUPFAM" id="SSF55874">
    <property type="entry name" value="ATPase domain of HSP90 chaperone/DNA topoisomerase II/histidine kinase"/>
    <property type="match status" value="1"/>
</dbReference>
<feature type="domain" description="Histidine kinase/HSP90-like ATPase" evidence="3">
    <location>
        <begin position="35"/>
        <end position="147"/>
    </location>
</feature>
<name>A0A919S6P8_9ACTN</name>
<dbReference type="CDD" id="cd16936">
    <property type="entry name" value="HATPase_RsbW-like"/>
    <property type="match status" value="1"/>
</dbReference>
<feature type="region of interest" description="Disordered" evidence="2">
    <location>
        <begin position="1"/>
        <end position="20"/>
    </location>
</feature>
<dbReference type="InterPro" id="IPR050267">
    <property type="entry name" value="Anti-sigma-factor_SerPK"/>
</dbReference>
<dbReference type="InterPro" id="IPR036890">
    <property type="entry name" value="HATPase_C_sf"/>
</dbReference>
<organism evidence="4 5">
    <name type="scientific">Actinoplanes auranticolor</name>
    <dbReference type="NCBI Taxonomy" id="47988"/>
    <lineage>
        <taxon>Bacteria</taxon>
        <taxon>Bacillati</taxon>
        <taxon>Actinomycetota</taxon>
        <taxon>Actinomycetes</taxon>
        <taxon>Micromonosporales</taxon>
        <taxon>Micromonosporaceae</taxon>
        <taxon>Actinoplanes</taxon>
    </lineage>
</organism>
<dbReference type="Gene3D" id="3.30.565.10">
    <property type="entry name" value="Histidine kinase-like ATPase, C-terminal domain"/>
    <property type="match status" value="1"/>
</dbReference>
<evidence type="ECO:0000313" key="5">
    <source>
        <dbReference type="Proteomes" id="UP000681340"/>
    </source>
</evidence>
<evidence type="ECO:0000256" key="2">
    <source>
        <dbReference type="SAM" id="MobiDB-lite"/>
    </source>
</evidence>
<dbReference type="AlphaFoldDB" id="A0A919S6P8"/>
<keyword evidence="1" id="KW-0723">Serine/threonine-protein kinase</keyword>
<evidence type="ECO:0000259" key="3">
    <source>
        <dbReference type="Pfam" id="PF13581"/>
    </source>
</evidence>
<dbReference type="Pfam" id="PF13581">
    <property type="entry name" value="HATPase_c_2"/>
    <property type="match status" value="1"/>
</dbReference>
<sequence length="160" mass="16334">MAPPDSPPTHDPGAGLGARPVPSATEVFARDFAVADITDLRHDLRRHVAVAGLHDDDLDDFVAAVNELATNAVRHGGGQGSLRLTLDGDTLIAEVSDRGGGFGGELPVTAGPPAADVPGGRGILLARLLTDTLLISDGPDGVTVTVTRCMSPPPSAPRQP</sequence>
<comment type="caution">
    <text evidence="4">The sequence shown here is derived from an EMBL/GenBank/DDBJ whole genome shotgun (WGS) entry which is preliminary data.</text>
</comment>
<dbReference type="PANTHER" id="PTHR35526:SF3">
    <property type="entry name" value="ANTI-SIGMA-F FACTOR RSBW"/>
    <property type="match status" value="1"/>
</dbReference>
<keyword evidence="1" id="KW-0418">Kinase</keyword>
<keyword evidence="1" id="KW-0808">Transferase</keyword>